<protein>
    <submittedName>
        <fullName evidence="1">Uncharacterized protein</fullName>
    </submittedName>
</protein>
<keyword evidence="2" id="KW-1185">Reference proteome</keyword>
<gene>
    <name evidence="1" type="ORF">TTHERM_00024270</name>
</gene>
<dbReference type="GeneID" id="7828761"/>
<proteinExistence type="predicted"/>
<dbReference type="KEGG" id="tet:TTHERM_00024270"/>
<name>Q22R54_TETTS</name>
<dbReference type="InParanoid" id="Q22R54"/>
<accession>Q22R54</accession>
<organism evidence="1 2">
    <name type="scientific">Tetrahymena thermophila (strain SB210)</name>
    <dbReference type="NCBI Taxonomy" id="312017"/>
    <lineage>
        <taxon>Eukaryota</taxon>
        <taxon>Sar</taxon>
        <taxon>Alveolata</taxon>
        <taxon>Ciliophora</taxon>
        <taxon>Intramacronucleata</taxon>
        <taxon>Oligohymenophorea</taxon>
        <taxon>Hymenostomatida</taxon>
        <taxon>Tetrahymenina</taxon>
        <taxon>Tetrahymenidae</taxon>
        <taxon>Tetrahymena</taxon>
    </lineage>
</organism>
<evidence type="ECO:0000313" key="1">
    <source>
        <dbReference type="EMBL" id="EAR88268.1"/>
    </source>
</evidence>
<dbReference type="HOGENOM" id="CLU_802906_0_0_1"/>
<reference evidence="2" key="1">
    <citation type="journal article" date="2006" name="PLoS Biol.">
        <title>Macronuclear genome sequence of the ciliate Tetrahymena thermophila, a model eukaryote.</title>
        <authorList>
            <person name="Eisen J.A."/>
            <person name="Coyne R.S."/>
            <person name="Wu M."/>
            <person name="Wu D."/>
            <person name="Thiagarajan M."/>
            <person name="Wortman J.R."/>
            <person name="Badger J.H."/>
            <person name="Ren Q."/>
            <person name="Amedeo P."/>
            <person name="Jones K.M."/>
            <person name="Tallon L.J."/>
            <person name="Delcher A.L."/>
            <person name="Salzberg S.L."/>
            <person name="Silva J.C."/>
            <person name="Haas B.J."/>
            <person name="Majoros W.H."/>
            <person name="Farzad M."/>
            <person name="Carlton J.M."/>
            <person name="Smith R.K. Jr."/>
            <person name="Garg J."/>
            <person name="Pearlman R.E."/>
            <person name="Karrer K.M."/>
            <person name="Sun L."/>
            <person name="Manning G."/>
            <person name="Elde N.C."/>
            <person name="Turkewitz A.P."/>
            <person name="Asai D.J."/>
            <person name="Wilkes D.E."/>
            <person name="Wang Y."/>
            <person name="Cai H."/>
            <person name="Collins K."/>
            <person name="Stewart B.A."/>
            <person name="Lee S.R."/>
            <person name="Wilamowska K."/>
            <person name="Weinberg Z."/>
            <person name="Ruzzo W.L."/>
            <person name="Wloga D."/>
            <person name="Gaertig J."/>
            <person name="Frankel J."/>
            <person name="Tsao C.-C."/>
            <person name="Gorovsky M.A."/>
            <person name="Keeling P.J."/>
            <person name="Waller R.F."/>
            <person name="Patron N.J."/>
            <person name="Cherry J.M."/>
            <person name="Stover N.A."/>
            <person name="Krieger C.J."/>
            <person name="del Toro C."/>
            <person name="Ryder H.F."/>
            <person name="Williamson S.C."/>
            <person name="Barbeau R.A."/>
            <person name="Hamilton E.P."/>
            <person name="Orias E."/>
        </authorList>
    </citation>
    <scope>NUCLEOTIDE SEQUENCE [LARGE SCALE GENOMIC DNA]</scope>
    <source>
        <strain evidence="2">SB210</strain>
    </source>
</reference>
<dbReference type="EMBL" id="GG662845">
    <property type="protein sequence ID" value="EAR88268.1"/>
    <property type="molecule type" value="Genomic_DNA"/>
</dbReference>
<dbReference type="AlphaFoldDB" id="Q22R54"/>
<dbReference type="Proteomes" id="UP000009168">
    <property type="component" value="Unassembled WGS sequence"/>
</dbReference>
<evidence type="ECO:0000313" key="2">
    <source>
        <dbReference type="Proteomes" id="UP000009168"/>
    </source>
</evidence>
<dbReference type="RefSeq" id="XP_001008513.1">
    <property type="nucleotide sequence ID" value="XM_001008513.2"/>
</dbReference>
<sequence>MQKGNSINFISYENYRDDEKNNNQIFNDLEQQYTGSYYQEQIDQYQATQDNNQFDKNLEKNSQNKINYNYEPNLVFDHIYGFNQGSIEVFSVQREDNEYLNQQDTQEQQNNHWLYLDDEDPKIYKDQKQYSIIQHSIDLDNFPQNHQNTQTFQSQNQNNNQQLNNFPSILQNNEMQYQEIMNIELNQWDSNSEQNEDNQQANSSTINQIDHFSYIQNQSNQININNNNHQSENNNQNQNNTTINIDQNLLFKRQINLNGQIQNYIEINQLKIQTLSIENKQNMRKILIDYTQALNSLPPQPSTQFMCFCSKHYEQKKNLQKHIQNKHSFLPEIWLWHYQYDGNYQF</sequence>